<evidence type="ECO:0000256" key="8">
    <source>
        <dbReference type="ARBA" id="ARBA00023306"/>
    </source>
</evidence>
<evidence type="ECO:0000256" key="1">
    <source>
        <dbReference type="ARBA" id="ARBA00022490"/>
    </source>
</evidence>
<dbReference type="InterPro" id="IPR004101">
    <property type="entry name" value="Mur_ligase_C"/>
</dbReference>
<evidence type="ECO:0000313" key="16">
    <source>
        <dbReference type="Proteomes" id="UP000248606"/>
    </source>
</evidence>
<dbReference type="InterPro" id="IPR013221">
    <property type="entry name" value="Mur_ligase_cen"/>
</dbReference>
<evidence type="ECO:0000256" key="11">
    <source>
        <dbReference type="RuleBase" id="RU004136"/>
    </source>
</evidence>
<dbReference type="InterPro" id="IPR005863">
    <property type="entry name" value="UDP-N-AcMur_synth"/>
</dbReference>
<dbReference type="NCBIfam" id="TIGR01143">
    <property type="entry name" value="murF"/>
    <property type="match status" value="1"/>
</dbReference>
<dbReference type="PANTHER" id="PTHR43024">
    <property type="entry name" value="UDP-N-ACETYLMURAMOYL-TRIPEPTIDE--D-ALANYL-D-ALANINE LIGASE"/>
    <property type="match status" value="1"/>
</dbReference>
<dbReference type="SUPFAM" id="SSF53244">
    <property type="entry name" value="MurD-like peptide ligases, peptide-binding domain"/>
    <property type="match status" value="1"/>
</dbReference>
<name>A0A2W5KAF6_9ACTN</name>
<dbReference type="GO" id="GO:0071555">
    <property type="term" value="P:cell wall organization"/>
    <property type="evidence" value="ECO:0007669"/>
    <property type="project" value="UniProtKB-KW"/>
</dbReference>
<dbReference type="Pfam" id="PF08245">
    <property type="entry name" value="Mur_ligase_M"/>
    <property type="match status" value="1"/>
</dbReference>
<evidence type="ECO:0000259" key="14">
    <source>
        <dbReference type="Pfam" id="PF08245"/>
    </source>
</evidence>
<keyword evidence="1 10" id="KW-0963">Cytoplasm</keyword>
<dbReference type="SUPFAM" id="SSF63418">
    <property type="entry name" value="MurE/MurF N-terminal domain"/>
    <property type="match status" value="1"/>
</dbReference>
<dbReference type="Pfam" id="PF02875">
    <property type="entry name" value="Mur_ligase_C"/>
    <property type="match status" value="1"/>
</dbReference>
<dbReference type="GO" id="GO:0005524">
    <property type="term" value="F:ATP binding"/>
    <property type="evidence" value="ECO:0007669"/>
    <property type="project" value="UniProtKB-UniRule"/>
</dbReference>
<keyword evidence="4 10" id="KW-0547">Nucleotide-binding</keyword>
<keyword evidence="5 10" id="KW-0067">ATP-binding</keyword>
<dbReference type="SUPFAM" id="SSF53623">
    <property type="entry name" value="MurD-like peptide ligases, catalytic domain"/>
    <property type="match status" value="1"/>
</dbReference>
<evidence type="ECO:0000259" key="13">
    <source>
        <dbReference type="Pfam" id="PF02875"/>
    </source>
</evidence>
<feature type="domain" description="Mur ligase N-terminal catalytic" evidence="12">
    <location>
        <begin position="31"/>
        <end position="88"/>
    </location>
</feature>
<dbReference type="GO" id="GO:0008360">
    <property type="term" value="P:regulation of cell shape"/>
    <property type="evidence" value="ECO:0007669"/>
    <property type="project" value="UniProtKB-KW"/>
</dbReference>
<comment type="subcellular location">
    <subcellularLocation>
        <location evidence="10 11">Cytoplasm</location>
    </subcellularLocation>
</comment>
<dbReference type="RefSeq" id="WP_303678669.1">
    <property type="nucleotide sequence ID" value="NZ_JBHWSZ010000016.1"/>
</dbReference>
<feature type="domain" description="Mur ligase central" evidence="14">
    <location>
        <begin position="132"/>
        <end position="321"/>
    </location>
</feature>
<comment type="catalytic activity">
    <reaction evidence="10 11">
        <text>D-alanyl-D-alanine + UDP-N-acetyl-alpha-D-muramoyl-L-alanyl-gamma-D-glutamyl-meso-2,6-diaminopimelate + ATP = UDP-N-acetyl-alpha-D-muramoyl-L-alanyl-gamma-D-glutamyl-meso-2,6-diaminopimeloyl-D-alanyl-D-alanine + ADP + phosphate + H(+)</text>
        <dbReference type="Rhea" id="RHEA:28374"/>
        <dbReference type="ChEBI" id="CHEBI:15378"/>
        <dbReference type="ChEBI" id="CHEBI:30616"/>
        <dbReference type="ChEBI" id="CHEBI:43474"/>
        <dbReference type="ChEBI" id="CHEBI:57822"/>
        <dbReference type="ChEBI" id="CHEBI:61386"/>
        <dbReference type="ChEBI" id="CHEBI:83905"/>
        <dbReference type="ChEBI" id="CHEBI:456216"/>
        <dbReference type="EC" id="6.3.2.10"/>
    </reaction>
</comment>
<reference evidence="15 16" key="1">
    <citation type="submission" date="2017-08" db="EMBL/GenBank/DDBJ databases">
        <title>Infants hospitalized years apart are colonized by the same room-sourced microbial strains.</title>
        <authorList>
            <person name="Brooks B."/>
            <person name="Olm M.R."/>
            <person name="Firek B.A."/>
            <person name="Baker R."/>
            <person name="Thomas B.C."/>
            <person name="Morowitz M.J."/>
            <person name="Banfield J.F."/>
        </authorList>
    </citation>
    <scope>NUCLEOTIDE SEQUENCE [LARGE SCALE GENOMIC DNA]</scope>
    <source>
        <strain evidence="15">S2_006_000_R1_57</strain>
    </source>
</reference>
<evidence type="ECO:0000313" key="15">
    <source>
        <dbReference type="EMBL" id="PZP89492.1"/>
    </source>
</evidence>
<dbReference type="Gene3D" id="3.40.1190.10">
    <property type="entry name" value="Mur-like, catalytic domain"/>
    <property type="match status" value="1"/>
</dbReference>
<keyword evidence="7 10" id="KW-0573">Peptidoglycan synthesis</keyword>
<dbReference type="Gene3D" id="3.90.190.20">
    <property type="entry name" value="Mur ligase, C-terminal domain"/>
    <property type="match status" value="1"/>
</dbReference>
<evidence type="ECO:0000256" key="4">
    <source>
        <dbReference type="ARBA" id="ARBA00022741"/>
    </source>
</evidence>
<dbReference type="InterPro" id="IPR036615">
    <property type="entry name" value="Mur_ligase_C_dom_sf"/>
</dbReference>
<organism evidence="15 16">
    <name type="scientific">Lawsonella clevelandensis</name>
    <dbReference type="NCBI Taxonomy" id="1528099"/>
    <lineage>
        <taxon>Bacteria</taxon>
        <taxon>Bacillati</taxon>
        <taxon>Actinomycetota</taxon>
        <taxon>Actinomycetes</taxon>
        <taxon>Mycobacteriales</taxon>
        <taxon>Lawsonellaceae</taxon>
        <taxon>Lawsonella</taxon>
    </lineage>
</organism>
<dbReference type="InterPro" id="IPR036565">
    <property type="entry name" value="Mur-like_cat_sf"/>
</dbReference>
<evidence type="ECO:0000256" key="9">
    <source>
        <dbReference type="ARBA" id="ARBA00023316"/>
    </source>
</evidence>
<evidence type="ECO:0000256" key="7">
    <source>
        <dbReference type="ARBA" id="ARBA00022984"/>
    </source>
</evidence>
<dbReference type="GO" id="GO:0008766">
    <property type="term" value="F:UDP-N-acetylmuramoylalanyl-D-glutamyl-2,6-diaminopimelate-D-alanyl-D-alanine ligase activity"/>
    <property type="evidence" value="ECO:0007669"/>
    <property type="project" value="RHEA"/>
</dbReference>
<dbReference type="EC" id="6.3.2.10" evidence="10 11"/>
<keyword evidence="2 10" id="KW-0436">Ligase</keyword>
<dbReference type="Proteomes" id="UP000248606">
    <property type="component" value="Unassembled WGS sequence"/>
</dbReference>
<dbReference type="EMBL" id="QFOZ01000002">
    <property type="protein sequence ID" value="PZP89492.1"/>
    <property type="molecule type" value="Genomic_DNA"/>
</dbReference>
<dbReference type="PANTHER" id="PTHR43024:SF1">
    <property type="entry name" value="UDP-N-ACETYLMURAMOYL-TRIPEPTIDE--D-ALANYL-D-ALANINE LIGASE"/>
    <property type="match status" value="1"/>
</dbReference>
<comment type="similarity">
    <text evidence="10">Belongs to the MurCDEF family. MurF subfamily.</text>
</comment>
<evidence type="ECO:0000256" key="2">
    <source>
        <dbReference type="ARBA" id="ARBA00022598"/>
    </source>
</evidence>
<dbReference type="InterPro" id="IPR051046">
    <property type="entry name" value="MurCDEF_CellWall_CoF430Synth"/>
</dbReference>
<evidence type="ECO:0000259" key="12">
    <source>
        <dbReference type="Pfam" id="PF01225"/>
    </source>
</evidence>
<evidence type="ECO:0000256" key="6">
    <source>
        <dbReference type="ARBA" id="ARBA00022960"/>
    </source>
</evidence>
<sequence>MIPLSLDQIATIVGGTLNEAADPHTVVNGTVEFDSRKVTPGGLFLCIPGARVDGHDFAAAAIADGAVAVIATRPVEVPAIMVQPLGKVDSRATALENDENGCTAAILQALAKLARYVVKTLIDEESLTVVGITGSSGKTTTKDLVTQVLSTAGAVVSPPGSFNNELGFPWTALRADRNTRFLVLEMSARGIGHIHDLTEIVAPTIGVVLNVGHAHLGEFGSQEAIAQAKGELVEALPAAAYGGIAILNADDDRVSQMSQRTKARVITFGTRPSADFTAVDIRMDRLSRASYTLSALGHEYPVQLAVSGEHNVLNSLAALIVVHACDIPLQQAITALSQATIVSGRRMDVKELSNSTIVINDSYNANPDSMRAAIAALSNMARTSTEMKRESWAILGLMGELGKESISQHVALAKTLADCGIDHVLTVGSNPEMNSLCDAAHEMGVSAVSIDNKEDAAAYLSEHYHPGDVILVKASQAVGLWTIADTIISAANGAAE</sequence>
<dbReference type="Gene3D" id="3.40.1390.10">
    <property type="entry name" value="MurE/MurF, N-terminal domain"/>
    <property type="match status" value="1"/>
</dbReference>
<accession>A0A2W5KAF6</accession>
<gene>
    <name evidence="10" type="primary">murF</name>
    <name evidence="15" type="ORF">DI579_03025</name>
</gene>
<dbReference type="InterPro" id="IPR035911">
    <property type="entry name" value="MurE/MurF_N"/>
</dbReference>
<keyword evidence="9 10" id="KW-0961">Cell wall biogenesis/degradation</keyword>
<dbReference type="Pfam" id="PF01225">
    <property type="entry name" value="Mur_ligase"/>
    <property type="match status" value="1"/>
</dbReference>
<dbReference type="GO" id="GO:0005737">
    <property type="term" value="C:cytoplasm"/>
    <property type="evidence" value="ECO:0007669"/>
    <property type="project" value="UniProtKB-SubCell"/>
</dbReference>
<evidence type="ECO:0000256" key="3">
    <source>
        <dbReference type="ARBA" id="ARBA00022618"/>
    </source>
</evidence>
<feature type="binding site" evidence="10">
    <location>
        <begin position="134"/>
        <end position="140"/>
    </location>
    <ligand>
        <name>ATP</name>
        <dbReference type="ChEBI" id="CHEBI:30616"/>
    </ligand>
</feature>
<dbReference type="InterPro" id="IPR000713">
    <property type="entry name" value="Mur_ligase_N"/>
</dbReference>
<evidence type="ECO:0000256" key="10">
    <source>
        <dbReference type="HAMAP-Rule" id="MF_02019"/>
    </source>
</evidence>
<dbReference type="GO" id="GO:0009252">
    <property type="term" value="P:peptidoglycan biosynthetic process"/>
    <property type="evidence" value="ECO:0007669"/>
    <property type="project" value="UniProtKB-UniRule"/>
</dbReference>
<dbReference type="GO" id="GO:0047480">
    <property type="term" value="F:UDP-N-acetylmuramoyl-tripeptide-D-alanyl-D-alanine ligase activity"/>
    <property type="evidence" value="ECO:0007669"/>
    <property type="project" value="UniProtKB-UniRule"/>
</dbReference>
<protein>
    <recommendedName>
        <fullName evidence="10 11">UDP-N-acetylmuramoyl-tripeptide--D-alanyl-D-alanine ligase</fullName>
        <ecNumber evidence="10 11">6.3.2.10</ecNumber>
    </recommendedName>
    <alternativeName>
        <fullName evidence="10">D-alanyl-D-alanine-adding enzyme</fullName>
    </alternativeName>
</protein>
<keyword evidence="3 10" id="KW-0132">Cell division</keyword>
<keyword evidence="6 10" id="KW-0133">Cell shape</keyword>
<dbReference type="GO" id="GO:0051301">
    <property type="term" value="P:cell division"/>
    <property type="evidence" value="ECO:0007669"/>
    <property type="project" value="UniProtKB-KW"/>
</dbReference>
<comment type="caution">
    <text evidence="15">The sequence shown here is derived from an EMBL/GenBank/DDBJ whole genome shotgun (WGS) entry which is preliminary data.</text>
</comment>
<comment type="function">
    <text evidence="10 11">Involved in cell wall formation. Catalyzes the final step in the synthesis of UDP-N-acetylmuramoyl-pentapeptide, the precursor of murein.</text>
</comment>
<proteinExistence type="inferred from homology"/>
<comment type="pathway">
    <text evidence="10 11">Cell wall biogenesis; peptidoglycan biosynthesis.</text>
</comment>
<evidence type="ECO:0000256" key="5">
    <source>
        <dbReference type="ARBA" id="ARBA00022840"/>
    </source>
</evidence>
<feature type="domain" description="Mur ligase C-terminal" evidence="13">
    <location>
        <begin position="345"/>
        <end position="475"/>
    </location>
</feature>
<dbReference type="AlphaFoldDB" id="A0A2W5KAF6"/>
<keyword evidence="8 10" id="KW-0131">Cell cycle</keyword>
<dbReference type="UniPathway" id="UPA00219"/>
<dbReference type="HAMAP" id="MF_02019">
    <property type="entry name" value="MurF"/>
    <property type="match status" value="1"/>
</dbReference>